<dbReference type="OrthoDB" id="9804819at2"/>
<dbReference type="HOGENOM" id="CLU_000604_1_15_9"/>
<dbReference type="GO" id="GO:0005524">
    <property type="term" value="F:ATP binding"/>
    <property type="evidence" value="ECO:0007669"/>
    <property type="project" value="UniProtKB-KW"/>
</dbReference>
<feature type="domain" description="ABC transporter" evidence="4">
    <location>
        <begin position="19"/>
        <end position="90"/>
    </location>
</feature>
<evidence type="ECO:0000313" key="6">
    <source>
        <dbReference type="Proteomes" id="UP000012589"/>
    </source>
</evidence>
<dbReference type="SUPFAM" id="SSF52540">
    <property type="entry name" value="P-loop containing nucleoside triphosphate hydrolases"/>
    <property type="match status" value="1"/>
</dbReference>
<dbReference type="Pfam" id="PF00005">
    <property type="entry name" value="ABC_tran"/>
    <property type="match status" value="1"/>
</dbReference>
<keyword evidence="2" id="KW-0547">Nucleotide-binding</keyword>
<protein>
    <recommendedName>
        <fullName evidence="4">ABC transporter domain-containing protein</fullName>
    </recommendedName>
</protein>
<evidence type="ECO:0000259" key="4">
    <source>
        <dbReference type="Pfam" id="PF00005"/>
    </source>
</evidence>
<dbReference type="Gene3D" id="3.40.50.300">
    <property type="entry name" value="P-loop containing nucleotide triphosphate hydrolases"/>
    <property type="match status" value="1"/>
</dbReference>
<evidence type="ECO:0000256" key="2">
    <source>
        <dbReference type="ARBA" id="ARBA00022741"/>
    </source>
</evidence>
<keyword evidence="3" id="KW-0067">ATP-binding</keyword>
<proteinExistence type="predicted"/>
<dbReference type="STRING" id="1235802.C823_00991"/>
<keyword evidence="6" id="KW-1185">Reference proteome</keyword>
<evidence type="ECO:0000256" key="3">
    <source>
        <dbReference type="ARBA" id="ARBA00022840"/>
    </source>
</evidence>
<reference evidence="5 6" key="1">
    <citation type="journal article" date="2014" name="Genome Announc.">
        <title>Draft genome sequences of the altered schaedler flora, a defined bacterial community from gnotobiotic mice.</title>
        <authorList>
            <person name="Wannemuehler M.J."/>
            <person name="Overstreet A.M."/>
            <person name="Ward D.V."/>
            <person name="Phillips G.J."/>
        </authorList>
    </citation>
    <scope>NUCLEOTIDE SEQUENCE [LARGE SCALE GENOMIC DNA]</scope>
    <source>
        <strain evidence="5 6">ASF492</strain>
    </source>
</reference>
<dbReference type="PANTHER" id="PTHR42939:SF3">
    <property type="entry name" value="ABC TRANSPORTER ATP-BINDING COMPONENT"/>
    <property type="match status" value="1"/>
</dbReference>
<dbReference type="Proteomes" id="UP000012589">
    <property type="component" value="Unassembled WGS sequence"/>
</dbReference>
<dbReference type="InterPro" id="IPR003439">
    <property type="entry name" value="ABC_transporter-like_ATP-bd"/>
</dbReference>
<evidence type="ECO:0000313" key="5">
    <source>
        <dbReference type="EMBL" id="EMZ35324.1"/>
    </source>
</evidence>
<dbReference type="InterPro" id="IPR027417">
    <property type="entry name" value="P-loop_NTPase"/>
</dbReference>
<dbReference type="EMBL" id="AQFT01000028">
    <property type="protein sequence ID" value="EMZ35324.1"/>
    <property type="molecule type" value="Genomic_DNA"/>
</dbReference>
<accession>N2BEQ2</accession>
<gene>
    <name evidence="5" type="ORF">C823_00991</name>
</gene>
<evidence type="ECO:0000256" key="1">
    <source>
        <dbReference type="ARBA" id="ARBA00022448"/>
    </source>
</evidence>
<keyword evidence="1" id="KW-0813">Transport</keyword>
<sequence length="131" mass="14593">MNKAIEITNLRKQYKNFLLDNISFSVPGGFVCGFIGENGAGKTTTLKLILGMIGKDSGSIRLFGKPAEDVSLKEDIGVLFEQPYYQEDQTPIDVEKPYALSTENGTAQLFINTWCNFPLIRSRSIKRCHAV</sequence>
<dbReference type="eggNOG" id="COG1131">
    <property type="taxonomic scope" value="Bacteria"/>
</dbReference>
<organism evidence="5 6">
    <name type="scientific">Eubacterium plexicaudatum ASF492</name>
    <dbReference type="NCBI Taxonomy" id="1235802"/>
    <lineage>
        <taxon>Bacteria</taxon>
        <taxon>Bacillati</taxon>
        <taxon>Bacillota</taxon>
        <taxon>Clostridia</taxon>
        <taxon>Eubacteriales</taxon>
        <taxon>Eubacteriaceae</taxon>
        <taxon>Eubacterium</taxon>
    </lineage>
</organism>
<dbReference type="PANTHER" id="PTHR42939">
    <property type="entry name" value="ABC TRANSPORTER ATP-BINDING PROTEIN ALBC-RELATED"/>
    <property type="match status" value="1"/>
</dbReference>
<name>N2BEQ2_9FIRM</name>
<dbReference type="AlphaFoldDB" id="N2BEQ2"/>
<comment type="caution">
    <text evidence="5">The sequence shown here is derived from an EMBL/GenBank/DDBJ whole genome shotgun (WGS) entry which is preliminary data.</text>
</comment>
<dbReference type="GO" id="GO:0016887">
    <property type="term" value="F:ATP hydrolysis activity"/>
    <property type="evidence" value="ECO:0007669"/>
    <property type="project" value="InterPro"/>
</dbReference>
<dbReference type="InterPro" id="IPR051782">
    <property type="entry name" value="ABC_Transporter_VariousFunc"/>
</dbReference>
<dbReference type="PATRIC" id="fig|1235802.3.peg.1061"/>